<evidence type="ECO:0000313" key="2">
    <source>
        <dbReference type="Proteomes" id="UP000001025"/>
    </source>
</evidence>
<dbReference type="EMBL" id="BX294139">
    <property type="protein sequence ID" value="CAD73294.1"/>
    <property type="molecule type" value="Genomic_DNA"/>
</dbReference>
<protein>
    <submittedName>
        <fullName evidence="1">Uncharacterized protein</fullName>
    </submittedName>
</protein>
<name>Q7UTZ0_RHOBA</name>
<dbReference type="EnsemblBacteria" id="CAD73294">
    <property type="protein sequence ID" value="CAD73294"/>
    <property type="gene ID" value="RB3611"/>
</dbReference>
<proteinExistence type="predicted"/>
<dbReference type="STRING" id="243090.RB3611"/>
<keyword evidence="2" id="KW-1185">Reference proteome</keyword>
<dbReference type="AlphaFoldDB" id="Q7UTZ0"/>
<dbReference type="Proteomes" id="UP000001025">
    <property type="component" value="Chromosome"/>
</dbReference>
<dbReference type="HOGENOM" id="CLU_3122013_0_0_0"/>
<sequence>MMSRSLPGLRLDAKVVSPSLIGQPERRPIMSGHDVAIRPVFTRLKLNSTC</sequence>
<accession>Q7UTZ0</accession>
<dbReference type="KEGG" id="rba:RB3611"/>
<reference evidence="1 2" key="1">
    <citation type="journal article" date="2003" name="Proc. Natl. Acad. Sci. U.S.A.">
        <title>Complete genome sequence of the marine planctomycete Pirellula sp. strain 1.</title>
        <authorList>
            <person name="Gloeckner F.O."/>
            <person name="Kube M."/>
            <person name="Bauer M."/>
            <person name="Teeling H."/>
            <person name="Lombardot T."/>
            <person name="Ludwig W."/>
            <person name="Gade D."/>
            <person name="Beck A."/>
            <person name="Borzym K."/>
            <person name="Heitmann K."/>
            <person name="Rabus R."/>
            <person name="Schlesner H."/>
            <person name="Amann R."/>
            <person name="Reinhardt R."/>
        </authorList>
    </citation>
    <scope>NUCLEOTIDE SEQUENCE [LARGE SCALE GENOMIC DNA]</scope>
    <source>
        <strain evidence="2">DSM 10527 / NCIMB 13988 / SH1</strain>
    </source>
</reference>
<gene>
    <name evidence="1" type="ordered locus">RB3611</name>
</gene>
<dbReference type="InParanoid" id="Q7UTZ0"/>
<evidence type="ECO:0000313" key="1">
    <source>
        <dbReference type="EMBL" id="CAD73294.1"/>
    </source>
</evidence>
<organism evidence="1 2">
    <name type="scientific">Rhodopirellula baltica (strain DSM 10527 / NCIMB 13988 / SH1)</name>
    <dbReference type="NCBI Taxonomy" id="243090"/>
    <lineage>
        <taxon>Bacteria</taxon>
        <taxon>Pseudomonadati</taxon>
        <taxon>Planctomycetota</taxon>
        <taxon>Planctomycetia</taxon>
        <taxon>Pirellulales</taxon>
        <taxon>Pirellulaceae</taxon>
        <taxon>Rhodopirellula</taxon>
    </lineage>
</organism>